<comment type="similarity">
    <text evidence="8">Belongs to the ABC transporter superfamily. ABCB family. Heavy Metal importer (TC 3.A.1.210) subfamily.</text>
</comment>
<evidence type="ECO:0000259" key="10">
    <source>
        <dbReference type="PROSITE" id="PS50893"/>
    </source>
</evidence>
<dbReference type="GO" id="GO:0016020">
    <property type="term" value="C:membrane"/>
    <property type="evidence" value="ECO:0007669"/>
    <property type="project" value="UniProtKB-SubCell"/>
</dbReference>
<evidence type="ECO:0000256" key="6">
    <source>
        <dbReference type="ARBA" id="ARBA00022989"/>
    </source>
</evidence>
<dbReference type="Gene3D" id="3.40.50.300">
    <property type="entry name" value="P-loop containing nucleotide triphosphate hydrolases"/>
    <property type="match status" value="1"/>
</dbReference>
<dbReference type="PANTHER" id="PTHR24221">
    <property type="entry name" value="ATP-BINDING CASSETTE SUB-FAMILY B"/>
    <property type="match status" value="1"/>
</dbReference>
<dbReference type="InterPro" id="IPR017871">
    <property type="entry name" value="ABC_transporter-like_CS"/>
</dbReference>
<evidence type="ECO:0000313" key="13">
    <source>
        <dbReference type="Proteomes" id="UP000193986"/>
    </source>
</evidence>
<dbReference type="PROSITE" id="PS00211">
    <property type="entry name" value="ABC_TRANSPORTER_1"/>
    <property type="match status" value="1"/>
</dbReference>
<gene>
    <name evidence="12" type="ORF">BCR39DRAFT_473180</name>
</gene>
<comment type="caution">
    <text evidence="12">The sequence shown here is derived from an EMBL/GenBank/DDBJ whole genome shotgun (WGS) entry which is preliminary data.</text>
</comment>
<evidence type="ECO:0000256" key="2">
    <source>
        <dbReference type="ARBA" id="ARBA00022448"/>
    </source>
</evidence>
<dbReference type="InParanoid" id="A0A1Y2AMG8"/>
<feature type="domain" description="ABC transmembrane type-1" evidence="11">
    <location>
        <begin position="1"/>
        <end position="126"/>
    </location>
</feature>
<feature type="transmembrane region" description="Helical" evidence="9">
    <location>
        <begin position="66"/>
        <end position="88"/>
    </location>
</feature>
<feature type="domain" description="ABC transporter" evidence="10">
    <location>
        <begin position="160"/>
        <end position="391"/>
    </location>
</feature>
<dbReference type="InterPro" id="IPR027417">
    <property type="entry name" value="P-loop_NTPase"/>
</dbReference>
<dbReference type="PANTHER" id="PTHR24221:SF648">
    <property type="entry name" value="ABC-TYPE TRANSPORTER ATR1"/>
    <property type="match status" value="1"/>
</dbReference>
<dbReference type="SMART" id="SM00382">
    <property type="entry name" value="AAA"/>
    <property type="match status" value="1"/>
</dbReference>
<keyword evidence="13" id="KW-1185">Reference proteome</keyword>
<dbReference type="InterPro" id="IPR003439">
    <property type="entry name" value="ABC_transporter-like_ATP-bd"/>
</dbReference>
<dbReference type="EMBL" id="MCFC01000079">
    <property type="protein sequence ID" value="ORY23417.1"/>
    <property type="molecule type" value="Genomic_DNA"/>
</dbReference>
<comment type="subcellular location">
    <subcellularLocation>
        <location evidence="1">Membrane</location>
        <topology evidence="1">Multi-pass membrane protein</topology>
    </subcellularLocation>
</comment>
<dbReference type="PROSITE" id="PS50929">
    <property type="entry name" value="ABC_TM1F"/>
    <property type="match status" value="1"/>
</dbReference>
<keyword evidence="7 9" id="KW-0472">Membrane</keyword>
<dbReference type="FunFam" id="3.40.50.300:FF:000287">
    <property type="entry name" value="Multidrug ABC transporter ATP-binding protein"/>
    <property type="match status" value="1"/>
</dbReference>
<dbReference type="AlphaFoldDB" id="A0A1Y2AMG8"/>
<organism evidence="12 13">
    <name type="scientific">Naematelia encephala</name>
    <dbReference type="NCBI Taxonomy" id="71784"/>
    <lineage>
        <taxon>Eukaryota</taxon>
        <taxon>Fungi</taxon>
        <taxon>Dikarya</taxon>
        <taxon>Basidiomycota</taxon>
        <taxon>Agaricomycotina</taxon>
        <taxon>Tremellomycetes</taxon>
        <taxon>Tremellales</taxon>
        <taxon>Naemateliaceae</taxon>
        <taxon>Naematelia</taxon>
    </lineage>
</organism>
<dbReference type="SUPFAM" id="SSF90123">
    <property type="entry name" value="ABC transporter transmembrane region"/>
    <property type="match status" value="1"/>
</dbReference>
<sequence>MTQWRVATRRILVEKDVKQRGIVSDVLTNWESVKYFTAEHRELTRYKESILSYQDTEAKWQISYQLLFLIQTFLLSFGLMAGSLIIAFRALRGEADAAQFIVFTQYFMQLSGPLDRLGWLYRQLSQNATDAEKMFALLAQKTEVNDHPDAKDLVVTDGIIEFDNVNFSYDGEVQALKGVSFKIGKGQSMALVGESGSGKSTILRLLYRFYDITSGRILIDGQDISKVTQLSLRRAIGIVPQDSVLWNDTIGANISYGKEGATDEEVITAATAARLHDRILSFPEEYATIVGERGVRLSGGEKQRVSLARMFLKSPAILVLDEATSALDTETEREIQKALAELAKGRSSLSIAHRLSTIINSDQIVVMKDGSVIENGTYKELLELDGAFASM</sequence>
<evidence type="ECO:0000256" key="7">
    <source>
        <dbReference type="ARBA" id="ARBA00023136"/>
    </source>
</evidence>
<proteinExistence type="inferred from homology"/>
<name>A0A1Y2AMG8_9TREE</name>
<keyword evidence="3 9" id="KW-0812">Transmembrane</keyword>
<keyword evidence="4" id="KW-0547">Nucleotide-binding</keyword>
<dbReference type="InterPro" id="IPR039421">
    <property type="entry name" value="Type_1_exporter"/>
</dbReference>
<dbReference type="Proteomes" id="UP000193986">
    <property type="component" value="Unassembled WGS sequence"/>
</dbReference>
<dbReference type="PROSITE" id="PS50893">
    <property type="entry name" value="ABC_TRANSPORTER_2"/>
    <property type="match status" value="1"/>
</dbReference>
<evidence type="ECO:0000313" key="12">
    <source>
        <dbReference type="EMBL" id="ORY23417.1"/>
    </source>
</evidence>
<reference evidence="12 13" key="1">
    <citation type="submission" date="2016-07" db="EMBL/GenBank/DDBJ databases">
        <title>Pervasive Adenine N6-methylation of Active Genes in Fungi.</title>
        <authorList>
            <consortium name="DOE Joint Genome Institute"/>
            <person name="Mondo S.J."/>
            <person name="Dannebaum R.O."/>
            <person name="Kuo R.C."/>
            <person name="Labutti K."/>
            <person name="Haridas S."/>
            <person name="Kuo A."/>
            <person name="Salamov A."/>
            <person name="Ahrendt S.R."/>
            <person name="Lipzen A."/>
            <person name="Sullivan W."/>
            <person name="Andreopoulos W.B."/>
            <person name="Clum A."/>
            <person name="Lindquist E."/>
            <person name="Daum C."/>
            <person name="Ramamoorthy G.K."/>
            <person name="Gryganskyi A."/>
            <person name="Culley D."/>
            <person name="Magnuson J.K."/>
            <person name="James T.Y."/>
            <person name="O'Malley M.A."/>
            <person name="Stajich J.E."/>
            <person name="Spatafora J.W."/>
            <person name="Visel A."/>
            <person name="Grigoriev I.V."/>
        </authorList>
    </citation>
    <scope>NUCLEOTIDE SEQUENCE [LARGE SCALE GENOMIC DNA]</scope>
    <source>
        <strain evidence="12 13">68-887.2</strain>
    </source>
</reference>
<dbReference type="OrthoDB" id="6500128at2759"/>
<evidence type="ECO:0000256" key="8">
    <source>
        <dbReference type="ARBA" id="ARBA00024363"/>
    </source>
</evidence>
<dbReference type="GO" id="GO:0005524">
    <property type="term" value="F:ATP binding"/>
    <property type="evidence" value="ECO:0007669"/>
    <property type="project" value="UniProtKB-KW"/>
</dbReference>
<dbReference type="Pfam" id="PF00005">
    <property type="entry name" value="ABC_tran"/>
    <property type="match status" value="1"/>
</dbReference>
<evidence type="ECO:0000256" key="4">
    <source>
        <dbReference type="ARBA" id="ARBA00022741"/>
    </source>
</evidence>
<dbReference type="GO" id="GO:0140359">
    <property type="term" value="F:ABC-type transporter activity"/>
    <property type="evidence" value="ECO:0007669"/>
    <property type="project" value="InterPro"/>
</dbReference>
<dbReference type="STRING" id="71784.A0A1Y2AMG8"/>
<dbReference type="InterPro" id="IPR011527">
    <property type="entry name" value="ABC1_TM_dom"/>
</dbReference>
<dbReference type="Gene3D" id="1.20.1560.10">
    <property type="entry name" value="ABC transporter type 1, transmembrane domain"/>
    <property type="match status" value="1"/>
</dbReference>
<dbReference type="InterPro" id="IPR036640">
    <property type="entry name" value="ABC1_TM_sf"/>
</dbReference>
<keyword evidence="2" id="KW-0813">Transport</keyword>
<dbReference type="Pfam" id="PF00664">
    <property type="entry name" value="ABC_membrane"/>
    <property type="match status" value="1"/>
</dbReference>
<evidence type="ECO:0000256" key="1">
    <source>
        <dbReference type="ARBA" id="ARBA00004141"/>
    </source>
</evidence>
<protein>
    <submittedName>
        <fullName evidence="12">ATP-binding cassette, sub-family B, member 6, isoform CRA_f</fullName>
    </submittedName>
</protein>
<accession>A0A1Y2AMG8</accession>
<evidence type="ECO:0000256" key="9">
    <source>
        <dbReference type="SAM" id="Phobius"/>
    </source>
</evidence>
<keyword evidence="6 9" id="KW-1133">Transmembrane helix</keyword>
<evidence type="ECO:0000259" key="11">
    <source>
        <dbReference type="PROSITE" id="PS50929"/>
    </source>
</evidence>
<dbReference type="SUPFAM" id="SSF52540">
    <property type="entry name" value="P-loop containing nucleoside triphosphate hydrolases"/>
    <property type="match status" value="1"/>
</dbReference>
<evidence type="ECO:0000256" key="5">
    <source>
        <dbReference type="ARBA" id="ARBA00022840"/>
    </source>
</evidence>
<keyword evidence="5 12" id="KW-0067">ATP-binding</keyword>
<dbReference type="GO" id="GO:0016887">
    <property type="term" value="F:ATP hydrolysis activity"/>
    <property type="evidence" value="ECO:0007669"/>
    <property type="project" value="InterPro"/>
</dbReference>
<evidence type="ECO:0000256" key="3">
    <source>
        <dbReference type="ARBA" id="ARBA00022692"/>
    </source>
</evidence>
<dbReference type="InterPro" id="IPR003593">
    <property type="entry name" value="AAA+_ATPase"/>
</dbReference>